<sequence>MAAKQAIRRYLTSKSHGRRNDVSSVDVAVATHSSQRQYDADSTSVDSTDGLCIIESAVRCEHCGYCRSHGH</sequence>
<protein>
    <submittedName>
        <fullName evidence="2">Uncharacterized protein</fullName>
    </submittedName>
</protein>
<evidence type="ECO:0000313" key="2">
    <source>
        <dbReference type="EMBL" id="SVB49096.1"/>
    </source>
</evidence>
<dbReference type="AlphaFoldDB" id="A0A382EE72"/>
<evidence type="ECO:0000256" key="1">
    <source>
        <dbReference type="SAM" id="MobiDB-lite"/>
    </source>
</evidence>
<reference evidence="2" key="1">
    <citation type="submission" date="2018-05" db="EMBL/GenBank/DDBJ databases">
        <authorList>
            <person name="Lanie J.A."/>
            <person name="Ng W.-L."/>
            <person name="Kazmierczak K.M."/>
            <person name="Andrzejewski T.M."/>
            <person name="Davidsen T.M."/>
            <person name="Wayne K.J."/>
            <person name="Tettelin H."/>
            <person name="Glass J.I."/>
            <person name="Rusch D."/>
            <person name="Podicherti R."/>
            <person name="Tsui H.-C.T."/>
            <person name="Winkler M.E."/>
        </authorList>
    </citation>
    <scope>NUCLEOTIDE SEQUENCE</scope>
</reference>
<feature type="region of interest" description="Disordered" evidence="1">
    <location>
        <begin position="1"/>
        <end position="23"/>
    </location>
</feature>
<proteinExistence type="predicted"/>
<name>A0A382EE72_9ZZZZ</name>
<organism evidence="2">
    <name type="scientific">marine metagenome</name>
    <dbReference type="NCBI Taxonomy" id="408172"/>
    <lineage>
        <taxon>unclassified sequences</taxon>
        <taxon>metagenomes</taxon>
        <taxon>ecological metagenomes</taxon>
    </lineage>
</organism>
<gene>
    <name evidence="2" type="ORF">METZ01_LOCUS201950</name>
</gene>
<dbReference type="EMBL" id="UINC01044107">
    <property type="protein sequence ID" value="SVB49096.1"/>
    <property type="molecule type" value="Genomic_DNA"/>
</dbReference>
<accession>A0A382EE72</accession>